<dbReference type="SUPFAM" id="SSF54648">
    <property type="entry name" value="DLC"/>
    <property type="match status" value="1"/>
</dbReference>
<reference evidence="1 2" key="1">
    <citation type="submission" date="2024-10" db="EMBL/GenBank/DDBJ databases">
        <title>Updated reference genomes for cyclostephanoid diatoms.</title>
        <authorList>
            <person name="Roberts W.R."/>
            <person name="Alverson A.J."/>
        </authorList>
    </citation>
    <scope>NUCLEOTIDE SEQUENCE [LARGE SCALE GENOMIC DNA]</scope>
    <source>
        <strain evidence="1 2">AJA232-27</strain>
    </source>
</reference>
<sequence length="80" mass="8602">MEATAPPLPKPVVKSSTMSQTLIQEVISCSVKAIEENTSDKSIAASIRKNVHSKHPTSTWNCFVGRDLVSTRQSSSGTTL</sequence>
<accession>A0ABD3MQU5</accession>
<protein>
    <recommendedName>
        <fullName evidence="3">Dynein light chain</fullName>
    </recommendedName>
</protein>
<dbReference type="Proteomes" id="UP001530293">
    <property type="component" value="Unassembled WGS sequence"/>
</dbReference>
<dbReference type="EMBL" id="JALLBG020000103">
    <property type="protein sequence ID" value="KAL3764602.1"/>
    <property type="molecule type" value="Genomic_DNA"/>
</dbReference>
<dbReference type="AlphaFoldDB" id="A0ABD3MQU5"/>
<dbReference type="InterPro" id="IPR001372">
    <property type="entry name" value="Dynein_light_chain_typ-1/2"/>
</dbReference>
<dbReference type="InterPro" id="IPR037177">
    <property type="entry name" value="DLC_sf"/>
</dbReference>
<evidence type="ECO:0000313" key="2">
    <source>
        <dbReference type="Proteomes" id="UP001530293"/>
    </source>
</evidence>
<comment type="caution">
    <text evidence="1">The sequence shown here is derived from an EMBL/GenBank/DDBJ whole genome shotgun (WGS) entry which is preliminary data.</text>
</comment>
<organism evidence="1 2">
    <name type="scientific">Discostella pseudostelligera</name>
    <dbReference type="NCBI Taxonomy" id="259834"/>
    <lineage>
        <taxon>Eukaryota</taxon>
        <taxon>Sar</taxon>
        <taxon>Stramenopiles</taxon>
        <taxon>Ochrophyta</taxon>
        <taxon>Bacillariophyta</taxon>
        <taxon>Coscinodiscophyceae</taxon>
        <taxon>Thalassiosirophycidae</taxon>
        <taxon>Stephanodiscales</taxon>
        <taxon>Stephanodiscaceae</taxon>
        <taxon>Discostella</taxon>
    </lineage>
</organism>
<proteinExistence type="predicted"/>
<keyword evidence="2" id="KW-1185">Reference proteome</keyword>
<gene>
    <name evidence="1" type="ORF">ACHAWU_001510</name>
</gene>
<dbReference type="Pfam" id="PF01221">
    <property type="entry name" value="Dynein_light"/>
    <property type="match status" value="1"/>
</dbReference>
<dbReference type="SMART" id="SM01375">
    <property type="entry name" value="Dynein_light"/>
    <property type="match status" value="1"/>
</dbReference>
<name>A0ABD3MQU5_9STRA</name>
<evidence type="ECO:0008006" key="3">
    <source>
        <dbReference type="Google" id="ProtNLM"/>
    </source>
</evidence>
<evidence type="ECO:0000313" key="1">
    <source>
        <dbReference type="EMBL" id="KAL3764602.1"/>
    </source>
</evidence>
<dbReference type="Gene3D" id="3.30.740.10">
    <property type="entry name" value="Protein Inhibitor Of Neuronal Nitric Oxide Synthase"/>
    <property type="match status" value="1"/>
</dbReference>